<feature type="transmembrane region" description="Helical" evidence="1">
    <location>
        <begin position="144"/>
        <end position="166"/>
    </location>
</feature>
<comment type="caution">
    <text evidence="3">The sequence shown here is derived from an EMBL/GenBank/DDBJ whole genome shotgun (WGS) entry which is preliminary data.</text>
</comment>
<accession>A0A3S1CW54</accession>
<reference evidence="3" key="2">
    <citation type="journal article" date="2019" name="Genome Biol. Evol.">
        <title>Day and night: Metabolic profiles and evolutionary relationships of six axenic non-marine cyanobacteria.</title>
        <authorList>
            <person name="Will S.E."/>
            <person name="Henke P."/>
            <person name="Boedeker C."/>
            <person name="Huang S."/>
            <person name="Brinkmann H."/>
            <person name="Rohde M."/>
            <person name="Jarek M."/>
            <person name="Friedl T."/>
            <person name="Seufert S."/>
            <person name="Schumacher M."/>
            <person name="Overmann J."/>
            <person name="Neumann-Schaal M."/>
            <person name="Petersen J."/>
        </authorList>
    </citation>
    <scope>NUCLEOTIDE SEQUENCE [LARGE SCALE GENOMIC DNA]</scope>
    <source>
        <strain evidence="3">PCC 7102</strain>
    </source>
</reference>
<keyword evidence="1" id="KW-0472">Membrane</keyword>
<protein>
    <recommendedName>
        <fullName evidence="2">DUF2007 domain-containing protein</fullName>
    </recommendedName>
</protein>
<evidence type="ECO:0000256" key="1">
    <source>
        <dbReference type="SAM" id="Phobius"/>
    </source>
</evidence>
<dbReference type="InterPro" id="IPR011322">
    <property type="entry name" value="N-reg_PII-like_a/b"/>
</dbReference>
<keyword evidence="1" id="KW-1133">Transmembrane helix</keyword>
<dbReference type="Proteomes" id="UP000271624">
    <property type="component" value="Unassembled WGS sequence"/>
</dbReference>
<gene>
    <name evidence="3" type="ORF">DSM106972_004050</name>
</gene>
<evidence type="ECO:0000313" key="4">
    <source>
        <dbReference type="Proteomes" id="UP000271624"/>
    </source>
</evidence>
<evidence type="ECO:0000259" key="2">
    <source>
        <dbReference type="Pfam" id="PF09413"/>
    </source>
</evidence>
<keyword evidence="4" id="KW-1185">Reference proteome</keyword>
<name>A0A3S1CW54_9CYAN</name>
<dbReference type="Pfam" id="PF09413">
    <property type="entry name" value="DUF2007"/>
    <property type="match status" value="1"/>
</dbReference>
<keyword evidence="1" id="KW-0812">Transmembrane</keyword>
<dbReference type="InterPro" id="IPR018551">
    <property type="entry name" value="DUF2007"/>
</dbReference>
<feature type="domain" description="DUF2007" evidence="2">
    <location>
        <begin position="6"/>
        <end position="70"/>
    </location>
</feature>
<reference evidence="3" key="1">
    <citation type="submission" date="2018-12" db="EMBL/GenBank/DDBJ databases">
        <authorList>
            <person name="Will S."/>
            <person name="Neumann-Schaal M."/>
            <person name="Henke P."/>
        </authorList>
    </citation>
    <scope>NUCLEOTIDE SEQUENCE</scope>
    <source>
        <strain evidence="3">PCC 7102</strain>
    </source>
</reference>
<dbReference type="OrthoDB" id="495481at2"/>
<sequence>MNNKLVTIATFGNSVEASLAQQVLEAEGIPAFLMDDNTAGVAWHLTIALGWIKLKVMQADVDNAIDILTAVDLHENLQRPENEEASRRHSSSTSKNDKILNDAFNAAIIGLFVFPLCVLQLYSLSLLIYLLFTGWVSSNQQLKAVLTFLLNVLILGITWMIFTALVS</sequence>
<dbReference type="SUPFAM" id="SSF54913">
    <property type="entry name" value="GlnB-like"/>
    <property type="match status" value="1"/>
</dbReference>
<feature type="transmembrane region" description="Helical" evidence="1">
    <location>
        <begin position="106"/>
        <end position="132"/>
    </location>
</feature>
<organism evidence="3 4">
    <name type="scientific">Dulcicalothrix desertica PCC 7102</name>
    <dbReference type="NCBI Taxonomy" id="232991"/>
    <lineage>
        <taxon>Bacteria</taxon>
        <taxon>Bacillati</taxon>
        <taxon>Cyanobacteriota</taxon>
        <taxon>Cyanophyceae</taxon>
        <taxon>Nostocales</taxon>
        <taxon>Calotrichaceae</taxon>
        <taxon>Dulcicalothrix</taxon>
    </lineage>
</organism>
<proteinExistence type="predicted"/>
<dbReference type="Gene3D" id="3.30.70.790">
    <property type="entry name" value="UreE, C-terminal domain"/>
    <property type="match status" value="1"/>
</dbReference>
<dbReference type="EMBL" id="RSCL01000001">
    <property type="protein sequence ID" value="RUT09910.1"/>
    <property type="molecule type" value="Genomic_DNA"/>
</dbReference>
<evidence type="ECO:0000313" key="3">
    <source>
        <dbReference type="EMBL" id="RUT09910.1"/>
    </source>
</evidence>
<dbReference type="RefSeq" id="WP_127078346.1">
    <property type="nucleotide sequence ID" value="NZ_RSCL01000001.1"/>
</dbReference>
<dbReference type="AlphaFoldDB" id="A0A3S1CW54"/>